<dbReference type="InterPro" id="IPR000297">
    <property type="entry name" value="PPIase_PpiC"/>
</dbReference>
<evidence type="ECO:0000256" key="5">
    <source>
        <dbReference type="ARBA" id="ARBA00022692"/>
    </source>
</evidence>
<evidence type="ECO:0000256" key="15">
    <source>
        <dbReference type="SAM" id="Phobius"/>
    </source>
</evidence>
<dbReference type="RefSeq" id="WP_281447390.1">
    <property type="nucleotide sequence ID" value="NZ_JASBAO010000001.1"/>
</dbReference>
<evidence type="ECO:0000256" key="12">
    <source>
        <dbReference type="ARBA" id="ARBA00040743"/>
    </source>
</evidence>
<evidence type="ECO:0000256" key="2">
    <source>
        <dbReference type="ARBA" id="ARBA00018370"/>
    </source>
</evidence>
<keyword evidence="7 15" id="KW-0472">Membrane</keyword>
<dbReference type="GO" id="GO:0016853">
    <property type="term" value="F:isomerase activity"/>
    <property type="evidence" value="ECO:0007669"/>
    <property type="project" value="UniProtKB-KW"/>
</dbReference>
<dbReference type="Pfam" id="PF13145">
    <property type="entry name" value="Rotamase_2"/>
    <property type="match status" value="1"/>
</dbReference>
<evidence type="ECO:0000256" key="13">
    <source>
        <dbReference type="ARBA" id="ARBA00042775"/>
    </source>
</evidence>
<evidence type="ECO:0000313" key="17">
    <source>
        <dbReference type="EMBL" id="MDI2090241.1"/>
    </source>
</evidence>
<protein>
    <recommendedName>
        <fullName evidence="2">Parvulin-like PPIase</fullName>
    </recommendedName>
    <alternativeName>
        <fullName evidence="9">Peptidyl-prolyl cis-trans isomerase plp</fullName>
    </alternativeName>
    <alternativeName>
        <fullName evidence="12">Periplasmic chaperone PpiD</fullName>
    </alternativeName>
    <alternativeName>
        <fullName evidence="13">Periplasmic folding chaperone</fullName>
    </alternativeName>
    <alternativeName>
        <fullName evidence="10">Rotamase plp</fullName>
    </alternativeName>
</protein>
<dbReference type="SUPFAM" id="SSF54534">
    <property type="entry name" value="FKBP-like"/>
    <property type="match status" value="1"/>
</dbReference>
<dbReference type="PANTHER" id="PTHR47529:SF1">
    <property type="entry name" value="PERIPLASMIC CHAPERONE PPID"/>
    <property type="match status" value="1"/>
</dbReference>
<organism evidence="17 18">
    <name type="scientific">Commensalibacter oyaizuii</name>
    <dbReference type="NCBI Taxonomy" id="3043873"/>
    <lineage>
        <taxon>Bacteria</taxon>
        <taxon>Pseudomonadati</taxon>
        <taxon>Pseudomonadota</taxon>
        <taxon>Alphaproteobacteria</taxon>
        <taxon>Acetobacterales</taxon>
        <taxon>Acetobacteraceae</taxon>
    </lineage>
</organism>
<keyword evidence="5 15" id="KW-0812">Transmembrane</keyword>
<proteinExistence type="inferred from homology"/>
<dbReference type="InterPro" id="IPR052029">
    <property type="entry name" value="PpiD_chaperone"/>
</dbReference>
<sequence>MLSSLRHLFIDSWVGRILVGLIFIVFAGWGLENIWTSQSQKNANVVAWIGNQTISVQQLNTAVKGQLGEYAAEQGFADISQIPNNTKTKIVNQALQQLMTQTSFIEAAHNLGLTVPDDILRHAVFAMPQFQKNGQFDRAIFDNFLQQSHITQDAFLNIVRDQYSFDAIIRPLTAGTTVPNAMIKPFFDYQNETRTIAYKKFPLDSFKPEPPPSEAVLKRYYDNHMWEFTAPEFRRVKLIFISPETVAKDVVISDQDILNYYNTRKDLFKKPATKAIQLITVKNKEIAENLAKAWKNTSWDEIQKQTAKEHGFVSNIPDFSAASSPSLQLTNAVNKVNVNDISSPVQTPMGWSVFKVIALNPAHDIPLSDVKQTLKQELTQAKAKQTFGNNIKEIQDVLAGGAGLDGKLGGLGVVAVEGTLNEQGLTTEGMPAPIPSDPKTKQAMLTNIFSAAKNGQPSLIQGDNNIYYAFVVENIDPSHQEKFEDVKEKVLKTWQKATIQKQANIAASALFKEVQSNKSAIKGENATFSRNHLIENIPASLQNASFQLQNGQSTMVETPDAFYVATLTHISAPTIQTDSAAYKNLKNKLIELENNDILLSYKNFVQSTQKSSSNQQAIDAVIKQYSN</sequence>
<keyword evidence="14" id="KW-0697">Rotamase</keyword>
<dbReference type="SUPFAM" id="SSF109998">
    <property type="entry name" value="Triger factor/SurA peptide-binding domain-like"/>
    <property type="match status" value="1"/>
</dbReference>
<name>A0ABT6PZF9_9PROT</name>
<gene>
    <name evidence="17" type="ORF">QJV27_02395</name>
</gene>
<feature type="domain" description="PpiC" evidence="16">
    <location>
        <begin position="242"/>
        <end position="358"/>
    </location>
</feature>
<evidence type="ECO:0000259" key="16">
    <source>
        <dbReference type="PROSITE" id="PS50198"/>
    </source>
</evidence>
<evidence type="ECO:0000256" key="4">
    <source>
        <dbReference type="ARBA" id="ARBA00022519"/>
    </source>
</evidence>
<keyword evidence="4" id="KW-0997">Cell inner membrane</keyword>
<evidence type="ECO:0000256" key="7">
    <source>
        <dbReference type="ARBA" id="ARBA00023136"/>
    </source>
</evidence>
<comment type="caution">
    <text evidence="17">The sequence shown here is derived from an EMBL/GenBank/DDBJ whole genome shotgun (WGS) entry which is preliminary data.</text>
</comment>
<dbReference type="PROSITE" id="PS50198">
    <property type="entry name" value="PPIC_PPIASE_2"/>
    <property type="match status" value="1"/>
</dbReference>
<keyword evidence="8" id="KW-0143">Chaperone</keyword>
<dbReference type="EMBL" id="JASBAO010000001">
    <property type="protein sequence ID" value="MDI2090241.1"/>
    <property type="molecule type" value="Genomic_DNA"/>
</dbReference>
<comment type="subcellular location">
    <subcellularLocation>
        <location evidence="1">Cell inner membrane</location>
        <topology evidence="1">Single-pass type II membrane protein</topology>
        <orientation evidence="1">Periplasmic side</orientation>
    </subcellularLocation>
</comment>
<evidence type="ECO:0000256" key="9">
    <source>
        <dbReference type="ARBA" id="ARBA00030642"/>
    </source>
</evidence>
<evidence type="ECO:0000256" key="1">
    <source>
        <dbReference type="ARBA" id="ARBA00004382"/>
    </source>
</evidence>
<evidence type="ECO:0000256" key="11">
    <source>
        <dbReference type="ARBA" id="ARBA00038408"/>
    </source>
</evidence>
<reference evidence="17" key="1">
    <citation type="submission" date="2023-05" db="EMBL/GenBank/DDBJ databases">
        <title>Whole genome sequence of Commensalibacter sp.</title>
        <authorList>
            <person name="Charoenyingcharoen P."/>
            <person name="Yukphan P."/>
        </authorList>
    </citation>
    <scope>NUCLEOTIDE SEQUENCE</scope>
    <source>
        <strain evidence="17">TBRC 16381</strain>
    </source>
</reference>
<accession>A0ABT6PZF9</accession>
<comment type="similarity">
    <text evidence="11">Belongs to the PpiD chaperone family.</text>
</comment>
<dbReference type="Gene3D" id="1.10.4030.10">
    <property type="entry name" value="Porin chaperone SurA, peptide-binding domain"/>
    <property type="match status" value="2"/>
</dbReference>
<evidence type="ECO:0000256" key="10">
    <source>
        <dbReference type="ARBA" id="ARBA00031484"/>
    </source>
</evidence>
<dbReference type="InterPro" id="IPR046357">
    <property type="entry name" value="PPIase_dom_sf"/>
</dbReference>
<dbReference type="Gene3D" id="3.10.50.40">
    <property type="match status" value="1"/>
</dbReference>
<evidence type="ECO:0000256" key="6">
    <source>
        <dbReference type="ARBA" id="ARBA00022989"/>
    </source>
</evidence>
<dbReference type="Pfam" id="PF13624">
    <property type="entry name" value="SurA_N_3"/>
    <property type="match status" value="1"/>
</dbReference>
<feature type="transmembrane region" description="Helical" evidence="15">
    <location>
        <begin position="12"/>
        <end position="31"/>
    </location>
</feature>
<evidence type="ECO:0000256" key="3">
    <source>
        <dbReference type="ARBA" id="ARBA00022475"/>
    </source>
</evidence>
<dbReference type="InterPro" id="IPR027304">
    <property type="entry name" value="Trigger_fact/SurA_dom_sf"/>
</dbReference>
<dbReference type="PANTHER" id="PTHR47529">
    <property type="entry name" value="PEPTIDYL-PROLYL CIS-TRANS ISOMERASE D"/>
    <property type="match status" value="1"/>
</dbReference>
<keyword evidence="14 17" id="KW-0413">Isomerase</keyword>
<evidence type="ECO:0000313" key="18">
    <source>
        <dbReference type="Proteomes" id="UP001431634"/>
    </source>
</evidence>
<evidence type="ECO:0000256" key="14">
    <source>
        <dbReference type="PROSITE-ProRule" id="PRU00278"/>
    </source>
</evidence>
<keyword evidence="18" id="KW-1185">Reference proteome</keyword>
<evidence type="ECO:0000256" key="8">
    <source>
        <dbReference type="ARBA" id="ARBA00023186"/>
    </source>
</evidence>
<dbReference type="Proteomes" id="UP001431634">
    <property type="component" value="Unassembled WGS sequence"/>
</dbReference>
<keyword evidence="3" id="KW-1003">Cell membrane</keyword>
<keyword evidence="6 15" id="KW-1133">Transmembrane helix</keyword>